<sequence>MHSTVVRAQNVFGFFTTVAFVVAALVAFSDVLAPRTPSASVIVKDVQVYCPRPLRLRRRSLHPPILHQVTNHNPFRVKGRPHYYSSKKEEYAVVRFSLTADLSSLFTWNTKQVFVYVSASWPNATSTELSNEAVIWDTIITSPSADHLSNIGPAALKKLIRSAKGKSIDPSRGKLELKNQKAKYQITAPGGKLAQTQNVVLKLHYNVQPWVGVLTWTPQVEFGRWKKVEGGVSKAFKFPALKVKKVEEKKAAS</sequence>
<organism evidence="11 12">
    <name type="scientific">Diplocarpon rosae</name>
    <dbReference type="NCBI Taxonomy" id="946125"/>
    <lineage>
        <taxon>Eukaryota</taxon>
        <taxon>Fungi</taxon>
        <taxon>Dikarya</taxon>
        <taxon>Ascomycota</taxon>
        <taxon>Pezizomycotina</taxon>
        <taxon>Leotiomycetes</taxon>
        <taxon>Helotiales</taxon>
        <taxon>Drepanopezizaceae</taxon>
        <taxon>Diplocarpon</taxon>
    </lineage>
</organism>
<evidence type="ECO:0000256" key="8">
    <source>
        <dbReference type="ARBA" id="ARBA00045670"/>
    </source>
</evidence>
<gene>
    <name evidence="11" type="ORF">QTJ16_006986</name>
</gene>
<keyword evidence="5" id="KW-0735">Signal-anchor</keyword>
<comment type="subcellular location">
    <subcellularLocation>
        <location evidence="1">Endoplasmic reticulum membrane</location>
        <topology evidence="1">Single-pass type II membrane protein</topology>
    </subcellularLocation>
</comment>
<evidence type="ECO:0000256" key="7">
    <source>
        <dbReference type="ARBA" id="ARBA00023136"/>
    </source>
</evidence>
<dbReference type="InterPro" id="IPR007653">
    <property type="entry name" value="SPC3"/>
</dbReference>
<dbReference type="GO" id="GO:0045047">
    <property type="term" value="P:protein targeting to ER"/>
    <property type="evidence" value="ECO:0007669"/>
    <property type="project" value="TreeGrafter"/>
</dbReference>
<dbReference type="PANTHER" id="PTHR12804:SF0">
    <property type="entry name" value="SIGNAL PEPTIDASE COMPLEX SUBUNIT 3"/>
    <property type="match status" value="1"/>
</dbReference>
<evidence type="ECO:0000256" key="1">
    <source>
        <dbReference type="ARBA" id="ARBA00004648"/>
    </source>
</evidence>
<accession>A0AAD9WA42</accession>
<keyword evidence="3 10" id="KW-0812">Transmembrane</keyword>
<keyword evidence="12" id="KW-1185">Reference proteome</keyword>
<keyword evidence="6 10" id="KW-1133">Transmembrane helix</keyword>
<evidence type="ECO:0000256" key="10">
    <source>
        <dbReference type="SAM" id="Phobius"/>
    </source>
</evidence>
<evidence type="ECO:0000256" key="4">
    <source>
        <dbReference type="ARBA" id="ARBA00022824"/>
    </source>
</evidence>
<reference evidence="11" key="1">
    <citation type="submission" date="2023-06" db="EMBL/GenBank/DDBJ databases">
        <title>Draft genome of Marssonina rosae.</title>
        <authorList>
            <person name="Cheng Q."/>
        </authorList>
    </citation>
    <scope>NUCLEOTIDE SEQUENCE</scope>
    <source>
        <strain evidence="11">R4</strain>
    </source>
</reference>
<name>A0AAD9WA42_9HELO</name>
<evidence type="ECO:0000256" key="3">
    <source>
        <dbReference type="ARBA" id="ARBA00022692"/>
    </source>
</evidence>
<dbReference type="GO" id="GO:0005787">
    <property type="term" value="C:signal peptidase complex"/>
    <property type="evidence" value="ECO:0007669"/>
    <property type="project" value="UniProtKB-UniRule"/>
</dbReference>
<keyword evidence="7 9" id="KW-0472">Membrane</keyword>
<evidence type="ECO:0000256" key="5">
    <source>
        <dbReference type="ARBA" id="ARBA00022968"/>
    </source>
</evidence>
<dbReference type="PIRSF" id="PIRSF016089">
    <property type="entry name" value="SPC22"/>
    <property type="match status" value="1"/>
</dbReference>
<dbReference type="EMBL" id="JAUBYV010000012">
    <property type="protein sequence ID" value="KAK2623805.1"/>
    <property type="molecule type" value="Genomic_DNA"/>
</dbReference>
<evidence type="ECO:0000313" key="11">
    <source>
        <dbReference type="EMBL" id="KAK2623805.1"/>
    </source>
</evidence>
<dbReference type="Pfam" id="PF04573">
    <property type="entry name" value="SPC22"/>
    <property type="match status" value="2"/>
</dbReference>
<proteinExistence type="inferred from homology"/>
<evidence type="ECO:0000256" key="2">
    <source>
        <dbReference type="ARBA" id="ARBA00009289"/>
    </source>
</evidence>
<dbReference type="GO" id="GO:0006465">
    <property type="term" value="P:signal peptide processing"/>
    <property type="evidence" value="ECO:0007669"/>
    <property type="project" value="UniProtKB-UniRule"/>
</dbReference>
<dbReference type="PANTHER" id="PTHR12804">
    <property type="entry name" value="MICROSOMAL SIGNAL PEPTIDASE 23 KD SUBUNIT SPC22/23"/>
    <property type="match status" value="1"/>
</dbReference>
<protein>
    <recommendedName>
        <fullName evidence="9">Signal peptidase subunit 3</fullName>
    </recommendedName>
</protein>
<comment type="similarity">
    <text evidence="2 9">Belongs to the SPCS3 family.</text>
</comment>
<keyword evidence="4 9" id="KW-0256">Endoplasmic reticulum</keyword>
<comment type="caution">
    <text evidence="11">The sequence shown here is derived from an EMBL/GenBank/DDBJ whole genome shotgun (WGS) entry which is preliminary data.</text>
</comment>
<dbReference type="Proteomes" id="UP001285354">
    <property type="component" value="Unassembled WGS sequence"/>
</dbReference>
<comment type="function">
    <text evidence="8">Essential component of the signal peptidase complex (SPC) which catalyzes the cleavage of N-terminal signal sequences from nascent proteins as they are translocated into the lumen of the endoplasmic reticulum. Essential for the SPC catalytic activity, possibly by stabilizing and positioning the active center of the complex close to the lumenal surface. Essential for viability.</text>
</comment>
<evidence type="ECO:0000313" key="12">
    <source>
        <dbReference type="Proteomes" id="UP001285354"/>
    </source>
</evidence>
<evidence type="ECO:0000256" key="9">
    <source>
        <dbReference type="PIRNR" id="PIRNR016089"/>
    </source>
</evidence>
<feature type="transmembrane region" description="Helical" evidence="10">
    <location>
        <begin position="12"/>
        <end position="33"/>
    </location>
</feature>
<evidence type="ECO:0000256" key="6">
    <source>
        <dbReference type="ARBA" id="ARBA00022989"/>
    </source>
</evidence>
<dbReference type="AlphaFoldDB" id="A0AAD9WA42"/>